<comment type="similarity">
    <text evidence="1">Belongs to the protein-tyrosine phosphatase family.</text>
</comment>
<gene>
    <name evidence="2" type="ORF">XA3_05370</name>
</gene>
<dbReference type="AlphaFoldDB" id="A0AAU9DIA6"/>
<organism evidence="2 3">
    <name type="scientific">Xylocopilactobacillus apicola</name>
    <dbReference type="NCBI Taxonomy" id="2932184"/>
    <lineage>
        <taxon>Bacteria</taxon>
        <taxon>Bacillati</taxon>
        <taxon>Bacillota</taxon>
        <taxon>Bacilli</taxon>
        <taxon>Lactobacillales</taxon>
        <taxon>Lactobacillaceae</taxon>
        <taxon>Xylocopilactobacillus</taxon>
    </lineage>
</organism>
<sequence>MNRIIPLRFGRNIRELGGYKTIEGRQIKWKKLIRSAKLSELDDQDLSFLEHYGVKTVIDFRSTDEIKEEPDPPNFKVQLFVNPVLKRDETKNSKTPAELQEELMNNSVAGIERMKNVYRKMVTSETSKKAFQHFFEILLTKGAHGIIFHCTSGKDRTGLASIYLLSALGVLESDYKKDYLLTNEIMSKYVNNIIEALRQKGQPNIFINNIKALYTVNLAYYLEAMKWIVKLAGSTDNYLHEELKLSPVDLNDLKHLFLSD</sequence>
<evidence type="ECO:0000256" key="1">
    <source>
        <dbReference type="ARBA" id="ARBA00009580"/>
    </source>
</evidence>
<name>A0AAU9DIA6_9LACO</name>
<dbReference type="SUPFAM" id="SSF52799">
    <property type="entry name" value="(Phosphotyrosine protein) phosphatases II"/>
    <property type="match status" value="1"/>
</dbReference>
<dbReference type="PANTHER" id="PTHR31126:SF1">
    <property type="entry name" value="TYROSINE SPECIFIC PROTEIN PHOSPHATASES DOMAIN-CONTAINING PROTEIN"/>
    <property type="match status" value="1"/>
</dbReference>
<dbReference type="Gene3D" id="3.90.190.10">
    <property type="entry name" value="Protein tyrosine phosphatase superfamily"/>
    <property type="match status" value="1"/>
</dbReference>
<keyword evidence="3" id="KW-1185">Reference proteome</keyword>
<evidence type="ECO:0000313" key="3">
    <source>
        <dbReference type="Proteomes" id="UP001321861"/>
    </source>
</evidence>
<evidence type="ECO:0000313" key="2">
    <source>
        <dbReference type="EMBL" id="BDR58096.1"/>
    </source>
</evidence>
<dbReference type="EMBL" id="AP026802">
    <property type="protein sequence ID" value="BDR58096.1"/>
    <property type="molecule type" value="Genomic_DNA"/>
</dbReference>
<dbReference type="PANTHER" id="PTHR31126">
    <property type="entry name" value="TYROSINE-PROTEIN PHOSPHATASE"/>
    <property type="match status" value="1"/>
</dbReference>
<dbReference type="PROSITE" id="PS00383">
    <property type="entry name" value="TYR_PHOSPHATASE_1"/>
    <property type="match status" value="1"/>
</dbReference>
<reference evidence="2 3" key="1">
    <citation type="journal article" date="2023" name="Microbiol. Spectr.">
        <title>Symbiosis of Carpenter Bees with Uncharacterized Lactic Acid Bacteria Showing NAD Auxotrophy.</title>
        <authorList>
            <person name="Kawasaki S."/>
            <person name="Ozawa K."/>
            <person name="Mori T."/>
            <person name="Yamamoto A."/>
            <person name="Ito M."/>
            <person name="Ohkuma M."/>
            <person name="Sakamoto M."/>
            <person name="Matsutani M."/>
        </authorList>
    </citation>
    <scope>NUCLEOTIDE SEQUENCE [LARGE SCALE GENOMIC DNA]</scope>
    <source>
        <strain evidence="2 3">XA3</strain>
    </source>
</reference>
<dbReference type="InterPro" id="IPR016130">
    <property type="entry name" value="Tyr_Pase_AS"/>
</dbReference>
<accession>A0AAU9DIA6</accession>
<dbReference type="InterPro" id="IPR026893">
    <property type="entry name" value="Tyr/Ser_Pase_IphP-type"/>
</dbReference>
<protein>
    <submittedName>
        <fullName evidence="2">Protein-tyrosine-phosphatase</fullName>
    </submittedName>
</protein>
<dbReference type="RefSeq" id="WP_317636017.1">
    <property type="nucleotide sequence ID" value="NZ_AP026802.1"/>
</dbReference>
<dbReference type="Pfam" id="PF13350">
    <property type="entry name" value="Y_phosphatase3"/>
    <property type="match status" value="1"/>
</dbReference>
<proteinExistence type="inferred from homology"/>
<dbReference type="Proteomes" id="UP001321861">
    <property type="component" value="Chromosome"/>
</dbReference>
<dbReference type="InterPro" id="IPR029021">
    <property type="entry name" value="Prot-tyrosine_phosphatase-like"/>
</dbReference>
<dbReference type="KEGG" id="xap:XA3_05370"/>
<dbReference type="GO" id="GO:0004721">
    <property type="term" value="F:phosphoprotein phosphatase activity"/>
    <property type="evidence" value="ECO:0007669"/>
    <property type="project" value="InterPro"/>
</dbReference>